<dbReference type="PANTHER" id="PTHR18945">
    <property type="entry name" value="NEUROTRANSMITTER GATED ION CHANNEL"/>
    <property type="match status" value="1"/>
</dbReference>
<evidence type="ECO:0000313" key="3">
    <source>
        <dbReference type="EnsemblMetazoa" id="SMAR011760-PA"/>
    </source>
</evidence>
<feature type="transmembrane region" description="Helical" evidence="1">
    <location>
        <begin position="77"/>
        <end position="97"/>
    </location>
</feature>
<dbReference type="EMBL" id="JH432100">
    <property type="status" value="NOT_ANNOTATED_CDS"/>
    <property type="molecule type" value="Genomic_DNA"/>
</dbReference>
<dbReference type="AlphaFoldDB" id="T1JD84"/>
<dbReference type="InterPro" id="IPR006029">
    <property type="entry name" value="Neurotrans-gated_channel_TM"/>
</dbReference>
<dbReference type="eggNOG" id="KOG3644">
    <property type="taxonomic scope" value="Eukaryota"/>
</dbReference>
<dbReference type="OMA" id="FTFERRI"/>
<evidence type="ECO:0000259" key="2">
    <source>
        <dbReference type="Pfam" id="PF02932"/>
    </source>
</evidence>
<reference evidence="4" key="1">
    <citation type="submission" date="2011-05" db="EMBL/GenBank/DDBJ databases">
        <authorList>
            <person name="Richards S.R."/>
            <person name="Qu J."/>
            <person name="Jiang H."/>
            <person name="Jhangiani S.N."/>
            <person name="Agravi P."/>
            <person name="Goodspeed R."/>
            <person name="Gross S."/>
            <person name="Mandapat C."/>
            <person name="Jackson L."/>
            <person name="Mathew T."/>
            <person name="Pu L."/>
            <person name="Thornton R."/>
            <person name="Saada N."/>
            <person name="Wilczek-Boney K.B."/>
            <person name="Lee S."/>
            <person name="Kovar C."/>
            <person name="Wu Y."/>
            <person name="Scherer S.E."/>
            <person name="Worley K.C."/>
            <person name="Muzny D.M."/>
            <person name="Gibbs R."/>
        </authorList>
    </citation>
    <scope>NUCLEOTIDE SEQUENCE</scope>
    <source>
        <strain evidence="4">Brora</strain>
    </source>
</reference>
<evidence type="ECO:0000313" key="4">
    <source>
        <dbReference type="Proteomes" id="UP000014500"/>
    </source>
</evidence>
<dbReference type="HOGENOM" id="CLU_096951_0_0_1"/>
<dbReference type="PhylomeDB" id="T1JD84"/>
<reference evidence="3" key="2">
    <citation type="submission" date="2015-02" db="UniProtKB">
        <authorList>
            <consortium name="EnsemblMetazoa"/>
        </authorList>
    </citation>
    <scope>IDENTIFICATION</scope>
</reference>
<accession>T1JD84</accession>
<dbReference type="SUPFAM" id="SSF90112">
    <property type="entry name" value="Neurotransmitter-gated ion-channel transmembrane pore"/>
    <property type="match status" value="1"/>
</dbReference>
<dbReference type="GO" id="GO:0099095">
    <property type="term" value="F:ligand-gated monoatomic anion channel activity"/>
    <property type="evidence" value="ECO:0007669"/>
    <property type="project" value="UniProtKB-ARBA"/>
</dbReference>
<dbReference type="InterPro" id="IPR036719">
    <property type="entry name" value="Neuro-gated_channel_TM_sf"/>
</dbReference>
<keyword evidence="4" id="KW-1185">Reference proteome</keyword>
<keyword evidence="1" id="KW-0812">Transmembrane</keyword>
<dbReference type="EnsemblMetazoa" id="SMAR011760-RA">
    <property type="protein sequence ID" value="SMAR011760-PA"/>
    <property type="gene ID" value="SMAR011760"/>
</dbReference>
<protein>
    <recommendedName>
        <fullName evidence="2">Neurotransmitter-gated ion-channel transmembrane domain-containing protein</fullName>
    </recommendedName>
</protein>
<feature type="transmembrane region" description="Helical" evidence="1">
    <location>
        <begin position="138"/>
        <end position="160"/>
    </location>
</feature>
<evidence type="ECO:0000256" key="1">
    <source>
        <dbReference type="SAM" id="Phobius"/>
    </source>
</evidence>
<name>T1JD84_STRMM</name>
<dbReference type="GO" id="GO:0005230">
    <property type="term" value="F:extracellular ligand-gated monoatomic ion channel activity"/>
    <property type="evidence" value="ECO:0007669"/>
    <property type="project" value="UniProtKB-ARBA"/>
</dbReference>
<sequence length="222" mass="25739">MTIYAIWAGHVSTSFESDKILYNQLDKENLIMPPEFKLKNVEIRQIQCQSFQEGNCKFKDSLFFYIFTFERRILQNILIIFLPSILIIILSWISFWLDVDLAAPRVALGQTSLLTLAAQFNHVQRNLPAVSTVKALDVWMFTCIFLAFGSLLEFAIAYNYSKSGFSGNRKHKVAPTRKMQNLDRQKSSGENLRSKTIDSWAKILFPFSWFTSIQLKHKKKQP</sequence>
<dbReference type="InterPro" id="IPR038050">
    <property type="entry name" value="Neuro_actylchol_rec"/>
</dbReference>
<dbReference type="InterPro" id="IPR006028">
    <property type="entry name" value="GABAA/Glycine_rcpt"/>
</dbReference>
<keyword evidence="1" id="KW-0472">Membrane</keyword>
<proteinExistence type="predicted"/>
<dbReference type="GO" id="GO:0016020">
    <property type="term" value="C:membrane"/>
    <property type="evidence" value="ECO:0007669"/>
    <property type="project" value="InterPro"/>
</dbReference>
<feature type="domain" description="Neurotransmitter-gated ion-channel transmembrane" evidence="2">
    <location>
        <begin position="81"/>
        <end position="179"/>
    </location>
</feature>
<dbReference type="PRINTS" id="PR00253">
    <property type="entry name" value="GABAARECEPTR"/>
</dbReference>
<dbReference type="Gene3D" id="1.20.58.390">
    <property type="entry name" value="Neurotransmitter-gated ion-channel transmembrane domain"/>
    <property type="match status" value="1"/>
</dbReference>
<dbReference type="GO" id="GO:0005254">
    <property type="term" value="F:chloride channel activity"/>
    <property type="evidence" value="ECO:0007669"/>
    <property type="project" value="UniProtKB-ARBA"/>
</dbReference>
<dbReference type="Pfam" id="PF02932">
    <property type="entry name" value="Neur_chan_memb"/>
    <property type="match status" value="1"/>
</dbReference>
<dbReference type="Proteomes" id="UP000014500">
    <property type="component" value="Unassembled WGS sequence"/>
</dbReference>
<organism evidence="3 4">
    <name type="scientific">Strigamia maritima</name>
    <name type="common">European centipede</name>
    <name type="synonym">Geophilus maritimus</name>
    <dbReference type="NCBI Taxonomy" id="126957"/>
    <lineage>
        <taxon>Eukaryota</taxon>
        <taxon>Metazoa</taxon>
        <taxon>Ecdysozoa</taxon>
        <taxon>Arthropoda</taxon>
        <taxon>Myriapoda</taxon>
        <taxon>Chilopoda</taxon>
        <taxon>Pleurostigmophora</taxon>
        <taxon>Geophilomorpha</taxon>
        <taxon>Linotaeniidae</taxon>
        <taxon>Strigamia</taxon>
    </lineage>
</organism>
<dbReference type="GO" id="GO:0004888">
    <property type="term" value="F:transmembrane signaling receptor activity"/>
    <property type="evidence" value="ECO:0007669"/>
    <property type="project" value="InterPro"/>
</dbReference>
<dbReference type="InterPro" id="IPR006201">
    <property type="entry name" value="Neur_channel"/>
</dbReference>
<dbReference type="STRING" id="126957.T1JD84"/>
<keyword evidence="1" id="KW-1133">Transmembrane helix</keyword>